<keyword evidence="5 6" id="KW-0472">Membrane</keyword>
<evidence type="ECO:0000313" key="9">
    <source>
        <dbReference type="Proteomes" id="UP000244925"/>
    </source>
</evidence>
<feature type="domain" description="DUF2179" evidence="7">
    <location>
        <begin position="233"/>
        <end position="287"/>
    </location>
</feature>
<sequence length="324" mass="35648">MHLTANKIWVSIRDYVFIVLGIFLYAFGFSAFIFPEKVVIGGLAGFGTLIYFITEMLFGKGVPVAVTQYVTNLLLLAMAFKGVGRQFVIRTIFGATVISLFIGVLTPLFPEPLVAQQTFMNVIIGGILCGVGIGMVFVHNGSTGGTDIIAAMVSKSSNTSIGRTMLYCDMCIISSSFLIFHNVDKVVYGFIVLVITAYLADMVIDTNRQAVQFTIFSRHWERIADAISHEANRGCTVINGTGWYTKHEVKMLLVMCRKIESVTIFRIVKSIDEDAFITQSNVNGVYGKGFDKIKIKEARRRASEKKNAEAAEITADSPVNDTAL</sequence>
<evidence type="ECO:0000256" key="2">
    <source>
        <dbReference type="ARBA" id="ARBA00022475"/>
    </source>
</evidence>
<dbReference type="AlphaFoldDB" id="A0A2V1J218"/>
<dbReference type="InterPro" id="IPR003740">
    <property type="entry name" value="YitT"/>
</dbReference>
<reference evidence="9" key="1">
    <citation type="submission" date="2018-02" db="EMBL/GenBank/DDBJ databases">
        <authorList>
            <person name="Clavel T."/>
            <person name="Strowig T."/>
        </authorList>
    </citation>
    <scope>NUCLEOTIDE SEQUENCE [LARGE SCALE GENOMIC DNA]</scope>
    <source>
        <strain evidence="9">DSM 100764</strain>
    </source>
</reference>
<dbReference type="GO" id="GO:0005886">
    <property type="term" value="C:plasma membrane"/>
    <property type="evidence" value="ECO:0007669"/>
    <property type="project" value="UniProtKB-SubCell"/>
</dbReference>
<dbReference type="CDD" id="cd16380">
    <property type="entry name" value="YitT_C"/>
    <property type="match status" value="1"/>
</dbReference>
<evidence type="ECO:0000256" key="3">
    <source>
        <dbReference type="ARBA" id="ARBA00022692"/>
    </source>
</evidence>
<protein>
    <submittedName>
        <fullName evidence="8">YitT family protein</fullName>
    </submittedName>
</protein>
<dbReference type="PIRSF" id="PIRSF006483">
    <property type="entry name" value="Membrane_protein_YitT"/>
    <property type="match status" value="1"/>
</dbReference>
<name>A0A2V1J218_9BACT</name>
<keyword evidence="9" id="KW-1185">Reference proteome</keyword>
<accession>A0A2V1J218</accession>
<dbReference type="PANTHER" id="PTHR33545">
    <property type="entry name" value="UPF0750 MEMBRANE PROTEIN YITT-RELATED"/>
    <property type="match status" value="1"/>
</dbReference>
<dbReference type="InterPro" id="IPR051461">
    <property type="entry name" value="UPF0750_membrane"/>
</dbReference>
<dbReference type="InterPro" id="IPR019264">
    <property type="entry name" value="DUF2179"/>
</dbReference>
<keyword evidence="2" id="KW-1003">Cell membrane</keyword>
<dbReference type="PANTHER" id="PTHR33545:SF5">
    <property type="entry name" value="UPF0750 MEMBRANE PROTEIN YITT"/>
    <property type="match status" value="1"/>
</dbReference>
<keyword evidence="3 6" id="KW-0812">Transmembrane</keyword>
<comment type="caution">
    <text evidence="8">The sequence shown here is derived from an EMBL/GenBank/DDBJ whole genome shotgun (WGS) entry which is preliminary data.</text>
</comment>
<organism evidence="8 9">
    <name type="scientific">Paramuribaculum intestinale</name>
    <dbReference type="NCBI Taxonomy" id="2094151"/>
    <lineage>
        <taxon>Bacteria</taxon>
        <taxon>Pseudomonadati</taxon>
        <taxon>Bacteroidota</taxon>
        <taxon>Bacteroidia</taxon>
        <taxon>Bacteroidales</taxon>
        <taxon>Muribaculaceae</taxon>
        <taxon>Paramuribaculum</taxon>
    </lineage>
</organism>
<gene>
    <name evidence="8" type="ORF">C5O25_02170</name>
</gene>
<dbReference type="Proteomes" id="UP000244925">
    <property type="component" value="Unassembled WGS sequence"/>
</dbReference>
<dbReference type="Gene3D" id="3.30.70.120">
    <property type="match status" value="1"/>
</dbReference>
<evidence type="ECO:0000256" key="1">
    <source>
        <dbReference type="ARBA" id="ARBA00004651"/>
    </source>
</evidence>
<evidence type="ECO:0000256" key="6">
    <source>
        <dbReference type="SAM" id="Phobius"/>
    </source>
</evidence>
<dbReference type="GeneID" id="93423410"/>
<keyword evidence="4 6" id="KW-1133">Transmembrane helix</keyword>
<evidence type="ECO:0000313" key="8">
    <source>
        <dbReference type="EMBL" id="PWB09074.1"/>
    </source>
</evidence>
<feature type="transmembrane region" description="Helical" evidence="6">
    <location>
        <begin position="160"/>
        <end position="180"/>
    </location>
</feature>
<feature type="transmembrane region" description="Helical" evidence="6">
    <location>
        <begin position="15"/>
        <end position="34"/>
    </location>
</feature>
<dbReference type="InterPro" id="IPR015867">
    <property type="entry name" value="N-reg_PII/ATP_PRibTrfase_C"/>
</dbReference>
<feature type="transmembrane region" description="Helical" evidence="6">
    <location>
        <begin position="186"/>
        <end position="204"/>
    </location>
</feature>
<evidence type="ECO:0000259" key="7">
    <source>
        <dbReference type="Pfam" id="PF10035"/>
    </source>
</evidence>
<feature type="transmembrane region" description="Helical" evidence="6">
    <location>
        <begin position="87"/>
        <end position="106"/>
    </location>
</feature>
<dbReference type="Pfam" id="PF02588">
    <property type="entry name" value="YitT_membrane"/>
    <property type="match status" value="1"/>
</dbReference>
<comment type="subcellular location">
    <subcellularLocation>
        <location evidence="1">Cell membrane</location>
        <topology evidence="1">Multi-pass membrane protein</topology>
    </subcellularLocation>
</comment>
<proteinExistence type="predicted"/>
<dbReference type="EMBL" id="PUBV01000003">
    <property type="protein sequence ID" value="PWB09074.1"/>
    <property type="molecule type" value="Genomic_DNA"/>
</dbReference>
<evidence type="ECO:0000256" key="5">
    <source>
        <dbReference type="ARBA" id="ARBA00023136"/>
    </source>
</evidence>
<dbReference type="RefSeq" id="WP_107035095.1">
    <property type="nucleotide sequence ID" value="NZ_CAOMDK010000005.1"/>
</dbReference>
<evidence type="ECO:0000256" key="4">
    <source>
        <dbReference type="ARBA" id="ARBA00022989"/>
    </source>
</evidence>
<dbReference type="Pfam" id="PF10035">
    <property type="entry name" value="DUF2179"/>
    <property type="match status" value="1"/>
</dbReference>
<feature type="transmembrane region" description="Helical" evidence="6">
    <location>
        <begin position="39"/>
        <end position="58"/>
    </location>
</feature>
<feature type="transmembrane region" description="Helical" evidence="6">
    <location>
        <begin position="118"/>
        <end position="139"/>
    </location>
</feature>